<sequence>MKRPHAPTLALLLALAGPALAQSDATLTPTDEILSTLLSRGYTILEDERTWLGRQRILAEKDGTLREVVFIPGTGEILRDYSVRKVMSDDSRFAGTGNSGTTGIAASGGAIGVTGSADAAPGLSLTDTLGTGRALDGAVVGAGSSP</sequence>
<accession>A0A6M0QWB6</accession>
<evidence type="ECO:0000313" key="2">
    <source>
        <dbReference type="EMBL" id="NEY90963.1"/>
    </source>
</evidence>
<reference evidence="2 3" key="1">
    <citation type="submission" date="2020-02" db="EMBL/GenBank/DDBJ databases">
        <authorList>
            <person name="Chen W.-M."/>
        </authorList>
    </citation>
    <scope>NUCLEOTIDE SEQUENCE [LARGE SCALE GENOMIC DNA]</scope>
    <source>
        <strain evidence="2 3">KMS-5</strain>
    </source>
</reference>
<dbReference type="RefSeq" id="WP_164625920.1">
    <property type="nucleotide sequence ID" value="NZ_JAAIVJ010000006.1"/>
</dbReference>
<feature type="signal peptide" evidence="1">
    <location>
        <begin position="1"/>
        <end position="21"/>
    </location>
</feature>
<evidence type="ECO:0000256" key="1">
    <source>
        <dbReference type="SAM" id="SignalP"/>
    </source>
</evidence>
<evidence type="ECO:0000313" key="3">
    <source>
        <dbReference type="Proteomes" id="UP000477782"/>
    </source>
</evidence>
<comment type="caution">
    <text evidence="2">The sequence shown here is derived from an EMBL/GenBank/DDBJ whole genome shotgun (WGS) entry which is preliminary data.</text>
</comment>
<name>A0A6M0QWB6_9RHOB</name>
<keyword evidence="1" id="KW-0732">Signal</keyword>
<evidence type="ECO:0008006" key="4">
    <source>
        <dbReference type="Google" id="ProtNLM"/>
    </source>
</evidence>
<protein>
    <recommendedName>
        <fullName evidence="4">PepSY domain-containing protein</fullName>
    </recommendedName>
</protein>
<dbReference type="Proteomes" id="UP000477782">
    <property type="component" value="Unassembled WGS sequence"/>
</dbReference>
<keyword evidence="3" id="KW-1185">Reference proteome</keyword>
<organism evidence="2 3">
    <name type="scientific">Tabrizicola oligotrophica</name>
    <dbReference type="NCBI Taxonomy" id="2710650"/>
    <lineage>
        <taxon>Bacteria</taxon>
        <taxon>Pseudomonadati</taxon>
        <taxon>Pseudomonadota</taxon>
        <taxon>Alphaproteobacteria</taxon>
        <taxon>Rhodobacterales</taxon>
        <taxon>Paracoccaceae</taxon>
        <taxon>Tabrizicola</taxon>
    </lineage>
</organism>
<proteinExistence type="predicted"/>
<gene>
    <name evidence="2" type="ORF">G4Z14_11710</name>
</gene>
<dbReference type="AlphaFoldDB" id="A0A6M0QWB6"/>
<dbReference type="EMBL" id="JAAIVJ010000006">
    <property type="protein sequence ID" value="NEY90963.1"/>
    <property type="molecule type" value="Genomic_DNA"/>
</dbReference>
<feature type="chain" id="PRO_5027040821" description="PepSY domain-containing protein" evidence="1">
    <location>
        <begin position="22"/>
        <end position="146"/>
    </location>
</feature>